<gene>
    <name evidence="3" type="ORF">K4G57_01050</name>
</gene>
<dbReference type="PROSITE" id="PS51257">
    <property type="entry name" value="PROKAR_LIPOPROTEIN"/>
    <property type="match status" value="1"/>
</dbReference>
<accession>A0ABS7JKZ6</accession>
<comment type="caution">
    <text evidence="3">The sequence shown here is derived from an EMBL/GenBank/DDBJ whole genome shotgun (WGS) entry which is preliminary data.</text>
</comment>
<organism evidence="3 4">
    <name type="scientific">Helicobacter turcicus</name>
    <dbReference type="NCBI Taxonomy" id="2867412"/>
    <lineage>
        <taxon>Bacteria</taxon>
        <taxon>Pseudomonadati</taxon>
        <taxon>Campylobacterota</taxon>
        <taxon>Epsilonproteobacteria</taxon>
        <taxon>Campylobacterales</taxon>
        <taxon>Helicobacteraceae</taxon>
        <taxon>Helicobacter</taxon>
    </lineage>
</organism>
<feature type="region of interest" description="Disordered" evidence="1">
    <location>
        <begin position="106"/>
        <end position="131"/>
    </location>
</feature>
<keyword evidence="2" id="KW-0812">Transmembrane</keyword>
<dbReference type="RefSeq" id="WP_221531322.1">
    <property type="nucleotide sequence ID" value="NZ_JAIGYP010000001.1"/>
</dbReference>
<keyword evidence="2" id="KW-1133">Transmembrane helix</keyword>
<keyword evidence="4" id="KW-1185">Reference proteome</keyword>
<evidence type="ECO:0000313" key="4">
    <source>
        <dbReference type="Proteomes" id="UP000700059"/>
    </source>
</evidence>
<protein>
    <submittedName>
        <fullName evidence="3">TonB C-terminal domain-containing protein</fullName>
    </submittedName>
</protein>
<sequence length="244" mass="27638">MARIVLFLTSGSISISCYTLIIVLLFWRLNTASEPPRAYTAYKETTFSIDLIEEFKSQKEIKVTQKRAEKKIKDVSIKKESASVTPNVGVGINDLFKQVESKIPVKSTKPPSQNDKIAKNKKAKESAQSESLNDELQKIMTNLDTQKTLSFATPKGEYDTFYAKVHEILAQNWNPMRTAIEHFAEVAVIIDAQGKFSYTIVKKSGDLKFDEALNSFLDIMRTQEFPRYEGGDSTRIMVTFKTEV</sequence>
<evidence type="ECO:0000256" key="2">
    <source>
        <dbReference type="SAM" id="Phobius"/>
    </source>
</evidence>
<dbReference type="Pfam" id="PF13103">
    <property type="entry name" value="TonB_2"/>
    <property type="match status" value="1"/>
</dbReference>
<dbReference type="EMBL" id="JAIGYQ010000001">
    <property type="protein sequence ID" value="MBX7490067.1"/>
    <property type="molecule type" value="Genomic_DNA"/>
</dbReference>
<evidence type="ECO:0000256" key="1">
    <source>
        <dbReference type="SAM" id="MobiDB-lite"/>
    </source>
</evidence>
<keyword evidence="2" id="KW-0472">Membrane</keyword>
<dbReference type="SUPFAM" id="SSF74653">
    <property type="entry name" value="TolA/TonB C-terminal domain"/>
    <property type="match status" value="1"/>
</dbReference>
<proteinExistence type="predicted"/>
<evidence type="ECO:0000313" key="3">
    <source>
        <dbReference type="EMBL" id="MBX7490067.1"/>
    </source>
</evidence>
<dbReference type="Proteomes" id="UP000700059">
    <property type="component" value="Unassembled WGS sequence"/>
</dbReference>
<reference evidence="3 4" key="1">
    <citation type="submission" date="2021-08" db="EMBL/GenBank/DDBJ databases">
        <title>Helicobacter spp. isolated from feces of Anatolian Ground Squirrel (Spermophilus xanthoprymnus) in Turkey.</title>
        <authorList>
            <person name="Aydin F."/>
            <person name="Abay S."/>
            <person name="Kayman T."/>
            <person name="Karakaya E."/>
            <person name="Saticioglu I.B."/>
        </authorList>
    </citation>
    <scope>NUCLEOTIDE SEQUENCE [LARGE SCALE GENOMIC DNA]</scope>
    <source>
        <strain evidence="3 4">Faydin-H70</strain>
    </source>
</reference>
<feature type="transmembrane region" description="Helical" evidence="2">
    <location>
        <begin position="6"/>
        <end position="27"/>
    </location>
</feature>
<name>A0ABS7JKZ6_9HELI</name>